<dbReference type="Pfam" id="PF04972">
    <property type="entry name" value="BON"/>
    <property type="match status" value="1"/>
</dbReference>
<comment type="caution">
    <text evidence="3">The sequence shown here is derived from an EMBL/GenBank/DDBJ whole genome shotgun (WGS) entry which is preliminary data.</text>
</comment>
<protein>
    <submittedName>
        <fullName evidence="3">BON domain-containing protein</fullName>
    </submittedName>
</protein>
<reference evidence="3 4" key="1">
    <citation type="submission" date="2022-06" db="EMBL/GenBank/DDBJ databases">
        <title>Actinoplanes abujensis sp. nov., isolated from Nigerian arid soil.</title>
        <authorList>
            <person name="Ding P."/>
        </authorList>
    </citation>
    <scope>NUCLEOTIDE SEQUENCE [LARGE SCALE GENOMIC DNA]</scope>
    <source>
        <strain evidence="4">TRM88002</strain>
    </source>
</reference>
<accession>A0ABT0YE74</accession>
<gene>
    <name evidence="3" type="ORF">LXN57_40295</name>
</gene>
<feature type="region of interest" description="Disordered" evidence="1">
    <location>
        <begin position="1"/>
        <end position="20"/>
    </location>
</feature>
<feature type="domain" description="BON" evidence="2">
    <location>
        <begin position="30"/>
        <end position="98"/>
    </location>
</feature>
<proteinExistence type="predicted"/>
<evidence type="ECO:0000259" key="2">
    <source>
        <dbReference type="PROSITE" id="PS50914"/>
    </source>
</evidence>
<name>A0ABT0YE74_9ACTN</name>
<keyword evidence="4" id="KW-1185">Reference proteome</keyword>
<dbReference type="EMBL" id="JAMQOL010000066">
    <property type="protein sequence ID" value="MCM4083808.1"/>
    <property type="molecule type" value="Genomic_DNA"/>
</dbReference>
<evidence type="ECO:0000313" key="3">
    <source>
        <dbReference type="EMBL" id="MCM4083808.1"/>
    </source>
</evidence>
<organism evidence="3 4">
    <name type="scientific">Paractinoplanes hotanensis</name>
    <dbReference type="NCBI Taxonomy" id="2906497"/>
    <lineage>
        <taxon>Bacteria</taxon>
        <taxon>Bacillati</taxon>
        <taxon>Actinomycetota</taxon>
        <taxon>Actinomycetes</taxon>
        <taxon>Micromonosporales</taxon>
        <taxon>Micromonosporaceae</taxon>
        <taxon>Paractinoplanes</taxon>
    </lineage>
</organism>
<dbReference type="Proteomes" id="UP001523216">
    <property type="component" value="Unassembled WGS sequence"/>
</dbReference>
<evidence type="ECO:0000313" key="4">
    <source>
        <dbReference type="Proteomes" id="UP001523216"/>
    </source>
</evidence>
<feature type="compositionally biased region" description="Acidic residues" evidence="1">
    <location>
        <begin position="7"/>
        <end position="19"/>
    </location>
</feature>
<dbReference type="PROSITE" id="PS50914">
    <property type="entry name" value="BON"/>
    <property type="match status" value="1"/>
</dbReference>
<sequence>MTPYGSDPDDWSSYDEDEAPTLPSRELIEADIRIVDSVAAALACGMEVRGRRLEVVVQNRVVILLGEVESEEVRLAAGVVAWAVPEVYDVCNRLTVAP</sequence>
<dbReference type="RefSeq" id="WP_251803577.1">
    <property type="nucleotide sequence ID" value="NZ_JAMQOL010000066.1"/>
</dbReference>
<dbReference type="InterPro" id="IPR007055">
    <property type="entry name" value="BON_dom"/>
</dbReference>
<dbReference type="Gene3D" id="3.30.1340.30">
    <property type="match status" value="1"/>
</dbReference>
<evidence type="ECO:0000256" key="1">
    <source>
        <dbReference type="SAM" id="MobiDB-lite"/>
    </source>
</evidence>